<dbReference type="InterPro" id="IPR045584">
    <property type="entry name" value="Pilin-like"/>
</dbReference>
<keyword evidence="2" id="KW-1133">Transmembrane helix</keyword>
<dbReference type="PROSITE" id="PS00409">
    <property type="entry name" value="PROKAR_NTER_METHYL"/>
    <property type="match status" value="1"/>
</dbReference>
<evidence type="ECO:0000313" key="3">
    <source>
        <dbReference type="EMBL" id="MBS8122275.1"/>
    </source>
</evidence>
<keyword evidence="2" id="KW-0812">Transmembrane</keyword>
<dbReference type="PRINTS" id="PR00813">
    <property type="entry name" value="BCTERIALGSPG"/>
</dbReference>
<comment type="caution">
    <text evidence="3">The sequence shown here is derived from an EMBL/GenBank/DDBJ whole genome shotgun (WGS) entry which is preliminary data.</text>
</comment>
<evidence type="ECO:0000256" key="1">
    <source>
        <dbReference type="ARBA" id="ARBA00022481"/>
    </source>
</evidence>
<name>A0ABS5QM43_9BACT</name>
<keyword evidence="4" id="KW-1185">Reference proteome</keyword>
<gene>
    <name evidence="3" type="ORF">VAMP_247n17</name>
</gene>
<sequence>MKKNNKGFTLVEVVITVGIIAILAVVGGISISIWISKARDAQVVNNVQTIAGGLESYHMKNFEFPVPDGNILPDDHKKREQGIIGSGVIKKLSSFINVKNLSNSNKYIYSTYQIYDHYQVIGLLENDVQIQAYEYIIDKAHANTDKIVELGDKGYYSKGTVENIPMIINENNKTLVLEGNDGTDGGTTGNYSAINNDGTNILNGNPNFKGVSDLTQISKNTSEYIEKGDNAIIEIEEGIYQSIDGKFIKITDSSTDNDLGYTIITYNPSNISGEPDFSAGKNSFNINGSDPKMEWGCNGKKVSDNGSDGKIKTEEIVNFHDDNNNFSGYNYTSYTGDYSDIGCNSGNDGNVGAIFCNNLVFNGHNNWYLPSSSELNIIKKQNLLIENRYFSASEYGNNGAWTNNSAHSKNYDRYIRCIRRE</sequence>
<protein>
    <submittedName>
        <fullName evidence="3">Type II secretory pathway, pseudopilin PulG</fullName>
    </submittedName>
</protein>
<keyword evidence="2" id="KW-0472">Membrane</keyword>
<dbReference type="NCBIfam" id="TIGR02532">
    <property type="entry name" value="IV_pilin_GFxxxE"/>
    <property type="match status" value="1"/>
</dbReference>
<reference evidence="3 4" key="1">
    <citation type="journal article" date="2021" name="Nat. Commun.">
        <title>Reductive evolution and unique predatory mode in the CPR bacterium Vampirococcus lugosii.</title>
        <authorList>
            <person name="Moreira D."/>
            <person name="Zivanovic Y."/>
            <person name="Lopez-Archilla A.I."/>
            <person name="Iniesto M."/>
            <person name="Lopez-Garcia P."/>
        </authorList>
    </citation>
    <scope>NUCLEOTIDE SEQUENCE [LARGE SCALE GENOMIC DNA]</scope>
    <source>
        <strain evidence="3">Chiprana</strain>
    </source>
</reference>
<dbReference type="InterPro" id="IPR000983">
    <property type="entry name" value="Bac_GSPG_pilin"/>
</dbReference>
<organism evidence="3 4">
    <name type="scientific">Candidatus Vampirococcus lugosii</name>
    <dbReference type="NCBI Taxonomy" id="2789015"/>
    <lineage>
        <taxon>Bacteria</taxon>
        <taxon>Candidatus Absconditibacteriota</taxon>
        <taxon>Vampirococcus</taxon>
    </lineage>
</organism>
<accession>A0ABS5QM43</accession>
<feature type="transmembrane region" description="Helical" evidence="2">
    <location>
        <begin position="7"/>
        <end position="35"/>
    </location>
</feature>
<dbReference type="Gene3D" id="3.30.700.10">
    <property type="entry name" value="Glycoprotein, Type 4 Pilin"/>
    <property type="match status" value="1"/>
</dbReference>
<dbReference type="Pfam" id="PF07963">
    <property type="entry name" value="N_methyl"/>
    <property type="match status" value="1"/>
</dbReference>
<dbReference type="InterPro" id="IPR012902">
    <property type="entry name" value="N_methyl_site"/>
</dbReference>
<dbReference type="EMBL" id="JAEDAM010000064">
    <property type="protein sequence ID" value="MBS8122275.1"/>
    <property type="molecule type" value="Genomic_DNA"/>
</dbReference>
<proteinExistence type="predicted"/>
<keyword evidence="1" id="KW-0488">Methylation</keyword>
<evidence type="ECO:0000313" key="4">
    <source>
        <dbReference type="Proteomes" id="UP000680365"/>
    </source>
</evidence>
<dbReference type="RefSeq" id="WP_213349694.1">
    <property type="nucleotide sequence ID" value="NZ_JAEDAM010000064.1"/>
</dbReference>
<dbReference type="SUPFAM" id="SSF54523">
    <property type="entry name" value="Pili subunits"/>
    <property type="match status" value="1"/>
</dbReference>
<dbReference type="Proteomes" id="UP000680365">
    <property type="component" value="Unassembled WGS sequence"/>
</dbReference>
<evidence type="ECO:0000256" key="2">
    <source>
        <dbReference type="SAM" id="Phobius"/>
    </source>
</evidence>